<sequence>MELMLCASLRLNSIEIEIDSFEKKKKKKKKEEE</sequence>
<keyword evidence="2" id="KW-1185">Reference proteome</keyword>
<evidence type="ECO:0000313" key="1">
    <source>
        <dbReference type="EMBL" id="CAA6674847.1"/>
    </source>
</evidence>
<organism evidence="1 2">
    <name type="scientific">Spirodela intermedia</name>
    <name type="common">Intermediate duckweed</name>
    <dbReference type="NCBI Taxonomy" id="51605"/>
    <lineage>
        <taxon>Eukaryota</taxon>
        <taxon>Viridiplantae</taxon>
        <taxon>Streptophyta</taxon>
        <taxon>Embryophyta</taxon>
        <taxon>Tracheophyta</taxon>
        <taxon>Spermatophyta</taxon>
        <taxon>Magnoliopsida</taxon>
        <taxon>Liliopsida</taxon>
        <taxon>Araceae</taxon>
        <taxon>Lemnoideae</taxon>
        <taxon>Spirodela</taxon>
    </lineage>
</organism>
<protein>
    <submittedName>
        <fullName evidence="1">Uncharacterized protein</fullName>
    </submittedName>
</protein>
<accession>A0ABN7EBZ5</accession>
<proteinExistence type="predicted"/>
<dbReference type="EMBL" id="CACRZD030000160">
    <property type="protein sequence ID" value="CAA6674847.1"/>
    <property type="molecule type" value="Genomic_DNA"/>
</dbReference>
<evidence type="ECO:0000313" key="2">
    <source>
        <dbReference type="Proteomes" id="UP001189122"/>
    </source>
</evidence>
<comment type="caution">
    <text evidence="1">The sequence shown here is derived from an EMBL/GenBank/DDBJ whole genome shotgun (WGS) entry which is preliminary data.</text>
</comment>
<gene>
    <name evidence="1" type="ORF">SI7747_UN021205</name>
</gene>
<reference evidence="2" key="1">
    <citation type="journal article" date="2020" name="Sci. Rep.">
        <title>Chromosome-scale genome assembly for the duckweed Spirodela intermedia, integrating cytogenetic maps, PacBio and Oxford Nanopore libraries.</title>
        <authorList>
            <person name="Hoang P.T.N."/>
            <person name="Fiebig A."/>
            <person name="Novak P."/>
            <person name="Macas J."/>
            <person name="Cao H.X."/>
            <person name="Stepanenko A."/>
            <person name="Chen G."/>
            <person name="Borisjuk N."/>
            <person name="Scholz U."/>
            <person name="Schubert I."/>
        </authorList>
    </citation>
    <scope>NUCLEOTIDE SEQUENCE [LARGE SCALE GENOMIC DNA]</scope>
</reference>
<name>A0ABN7EBZ5_SPIIN</name>
<dbReference type="Proteomes" id="UP001189122">
    <property type="component" value="Unassembled WGS sequence"/>
</dbReference>